<evidence type="ECO:0000256" key="5">
    <source>
        <dbReference type="ARBA" id="ARBA00022884"/>
    </source>
</evidence>
<dbReference type="Gene3D" id="3.40.50.790">
    <property type="match status" value="1"/>
</dbReference>
<accession>A0A2H0NDW2</accession>
<evidence type="ECO:0000256" key="9">
    <source>
        <dbReference type="HAMAP-Rule" id="MF_01318"/>
    </source>
</evidence>
<evidence type="ECO:0000256" key="6">
    <source>
        <dbReference type="ARBA" id="ARBA00022980"/>
    </source>
</evidence>
<dbReference type="InterPro" id="IPR016095">
    <property type="entry name" value="Ribosomal_uL1_3-a/b-sand"/>
</dbReference>
<dbReference type="PANTHER" id="PTHR36427:SF3">
    <property type="entry name" value="LARGE RIBOSOMAL SUBUNIT PROTEIN UL1M"/>
    <property type="match status" value="1"/>
</dbReference>
<dbReference type="GO" id="GO:0003735">
    <property type="term" value="F:structural constituent of ribosome"/>
    <property type="evidence" value="ECO:0007669"/>
    <property type="project" value="InterPro"/>
</dbReference>
<dbReference type="GO" id="GO:0006412">
    <property type="term" value="P:translation"/>
    <property type="evidence" value="ECO:0007669"/>
    <property type="project" value="UniProtKB-UniRule"/>
</dbReference>
<dbReference type="PANTHER" id="PTHR36427">
    <property type="entry name" value="54S RIBOSOMAL PROTEIN L1, MITOCHONDRIAL"/>
    <property type="match status" value="1"/>
</dbReference>
<dbReference type="Proteomes" id="UP000230564">
    <property type="component" value="Unassembled WGS sequence"/>
</dbReference>
<keyword evidence="5 9" id="KW-0694">RNA-binding</keyword>
<dbReference type="CDD" id="cd00403">
    <property type="entry name" value="Ribosomal_L1"/>
    <property type="match status" value="1"/>
</dbReference>
<keyword evidence="4 9" id="KW-0810">Translation regulation</keyword>
<evidence type="ECO:0000313" key="11">
    <source>
        <dbReference type="Proteomes" id="UP000230564"/>
    </source>
</evidence>
<dbReference type="Pfam" id="PF00687">
    <property type="entry name" value="Ribosomal_L1"/>
    <property type="match status" value="1"/>
</dbReference>
<dbReference type="GO" id="GO:0019843">
    <property type="term" value="F:rRNA binding"/>
    <property type="evidence" value="ECO:0007669"/>
    <property type="project" value="UniProtKB-UniRule"/>
</dbReference>
<dbReference type="GO" id="GO:0000049">
    <property type="term" value="F:tRNA binding"/>
    <property type="evidence" value="ECO:0007669"/>
    <property type="project" value="UniProtKB-KW"/>
</dbReference>
<dbReference type="PIRSF" id="PIRSF002155">
    <property type="entry name" value="Ribosomal_L1"/>
    <property type="match status" value="1"/>
</dbReference>
<dbReference type="InterPro" id="IPR028364">
    <property type="entry name" value="Ribosomal_uL1/biogenesis"/>
</dbReference>
<evidence type="ECO:0000256" key="7">
    <source>
        <dbReference type="ARBA" id="ARBA00023274"/>
    </source>
</evidence>
<name>A0A2H0NDW2_9BACT</name>
<organism evidence="10 11">
    <name type="scientific">Candidatus Komeilibacteria bacterium CG11_big_fil_rev_8_21_14_0_20_36_20</name>
    <dbReference type="NCBI Taxonomy" id="1974477"/>
    <lineage>
        <taxon>Bacteria</taxon>
        <taxon>Candidatus Komeiliibacteriota</taxon>
    </lineage>
</organism>
<dbReference type="InterPro" id="IPR023674">
    <property type="entry name" value="Ribosomal_uL1-like"/>
</dbReference>
<evidence type="ECO:0000256" key="8">
    <source>
        <dbReference type="ARBA" id="ARBA00035241"/>
    </source>
</evidence>
<keyword evidence="6 9" id="KW-0689">Ribosomal protein</keyword>
<dbReference type="EMBL" id="PCWQ01000007">
    <property type="protein sequence ID" value="PIR07082.1"/>
    <property type="molecule type" value="Genomic_DNA"/>
</dbReference>
<evidence type="ECO:0000256" key="1">
    <source>
        <dbReference type="ARBA" id="ARBA00010531"/>
    </source>
</evidence>
<dbReference type="GO" id="GO:0006417">
    <property type="term" value="P:regulation of translation"/>
    <property type="evidence" value="ECO:0007669"/>
    <property type="project" value="UniProtKB-KW"/>
</dbReference>
<evidence type="ECO:0000256" key="4">
    <source>
        <dbReference type="ARBA" id="ARBA00022845"/>
    </source>
</evidence>
<dbReference type="GO" id="GO:0015934">
    <property type="term" value="C:large ribosomal subunit"/>
    <property type="evidence" value="ECO:0007669"/>
    <property type="project" value="InterPro"/>
</dbReference>
<evidence type="ECO:0000256" key="3">
    <source>
        <dbReference type="ARBA" id="ARBA00022730"/>
    </source>
</evidence>
<keyword evidence="7 9" id="KW-0687">Ribonucleoprotein</keyword>
<keyword evidence="2 9" id="KW-0678">Repressor</keyword>
<dbReference type="InterPro" id="IPR002143">
    <property type="entry name" value="Ribosomal_uL1"/>
</dbReference>
<gene>
    <name evidence="9 10" type="primary">rplA</name>
    <name evidence="10" type="ORF">COV55_01485</name>
</gene>
<proteinExistence type="inferred from homology"/>
<sequence>MSKLSKRLKEARAKIESNKTYPIEEAIKLIKETSQVKFDASIEVHAHLGIDPKKGDQIIRGAIVLPHGTGKVLKIAAFVPEGKIKEAKQAGADLAGGDELINEIKKTGKCDFDLAVATPEIMKNLAVIARTLGQKGLMPNPKMGTIDSDLKKMIGELKKGKVSYKNDDTANVHLLIGKVSFGEKELLENFQTFFDALKKSKPQSAKGVFFKSIHLASSMGPSVKIAV</sequence>
<protein>
    <recommendedName>
        <fullName evidence="8 9">Large ribosomal subunit protein uL1</fullName>
    </recommendedName>
</protein>
<comment type="function">
    <text evidence="9">Binds directly to 23S rRNA. The L1 stalk is quite mobile in the ribosome, and is involved in E site tRNA release.</text>
</comment>
<comment type="subunit">
    <text evidence="9">Part of the 50S ribosomal subunit.</text>
</comment>
<dbReference type="AlphaFoldDB" id="A0A2H0NDW2"/>
<dbReference type="FunFam" id="3.40.50.790:FF:000001">
    <property type="entry name" value="50S ribosomal protein L1"/>
    <property type="match status" value="1"/>
</dbReference>
<dbReference type="SUPFAM" id="SSF56808">
    <property type="entry name" value="Ribosomal protein L1"/>
    <property type="match status" value="1"/>
</dbReference>
<evidence type="ECO:0000256" key="2">
    <source>
        <dbReference type="ARBA" id="ARBA00022491"/>
    </source>
</evidence>
<dbReference type="InterPro" id="IPR005878">
    <property type="entry name" value="Ribosom_uL1_bac-type"/>
</dbReference>
<comment type="caution">
    <text evidence="10">The sequence shown here is derived from an EMBL/GenBank/DDBJ whole genome shotgun (WGS) entry which is preliminary data.</text>
</comment>
<dbReference type="NCBIfam" id="TIGR01169">
    <property type="entry name" value="rplA_bact"/>
    <property type="match status" value="1"/>
</dbReference>
<dbReference type="Gene3D" id="3.30.190.20">
    <property type="match status" value="1"/>
</dbReference>
<keyword evidence="9" id="KW-0820">tRNA-binding</keyword>
<dbReference type="HAMAP" id="MF_01318_B">
    <property type="entry name" value="Ribosomal_uL1_B"/>
    <property type="match status" value="1"/>
</dbReference>
<comment type="similarity">
    <text evidence="1 9">Belongs to the universal ribosomal protein uL1 family.</text>
</comment>
<reference evidence="10 11" key="1">
    <citation type="submission" date="2017-09" db="EMBL/GenBank/DDBJ databases">
        <title>Depth-based differentiation of microbial function through sediment-hosted aquifers and enrichment of novel symbionts in the deep terrestrial subsurface.</title>
        <authorList>
            <person name="Probst A.J."/>
            <person name="Ladd B."/>
            <person name="Jarett J.K."/>
            <person name="Geller-Mcgrath D.E."/>
            <person name="Sieber C.M."/>
            <person name="Emerson J.B."/>
            <person name="Anantharaman K."/>
            <person name="Thomas B.C."/>
            <person name="Malmstrom R."/>
            <person name="Stieglmeier M."/>
            <person name="Klingl A."/>
            <person name="Woyke T."/>
            <person name="Ryan C.M."/>
            <person name="Banfield J.F."/>
        </authorList>
    </citation>
    <scope>NUCLEOTIDE SEQUENCE [LARGE SCALE GENOMIC DNA]</scope>
    <source>
        <strain evidence="10">CG11_big_fil_rev_8_21_14_0_20_36_20</strain>
    </source>
</reference>
<evidence type="ECO:0000313" key="10">
    <source>
        <dbReference type="EMBL" id="PIR07082.1"/>
    </source>
</evidence>
<keyword evidence="3 9" id="KW-0699">rRNA-binding</keyword>
<comment type="function">
    <text evidence="9">Protein L1 is also a translational repressor protein, it controls the translation of the L11 operon by binding to its mRNA.</text>
</comment>